<dbReference type="InterPro" id="IPR043128">
    <property type="entry name" value="Rev_trsase/Diguanyl_cyclase"/>
</dbReference>
<dbReference type="eggNOG" id="COG3706">
    <property type="taxonomic scope" value="Bacteria"/>
</dbReference>
<evidence type="ECO:0000256" key="1">
    <source>
        <dbReference type="ARBA" id="ARBA00012528"/>
    </source>
</evidence>
<protein>
    <recommendedName>
        <fullName evidence="1">diguanylate cyclase</fullName>
        <ecNumber evidence="1">2.7.7.65</ecNumber>
    </recommendedName>
</protein>
<dbReference type="NCBIfam" id="TIGR00254">
    <property type="entry name" value="GGDEF"/>
    <property type="match status" value="1"/>
</dbReference>
<proteinExistence type="predicted"/>
<keyword evidence="3" id="KW-0472">Membrane</keyword>
<dbReference type="Gene3D" id="3.30.70.270">
    <property type="match status" value="1"/>
</dbReference>
<feature type="transmembrane region" description="Helical" evidence="3">
    <location>
        <begin position="85"/>
        <end position="108"/>
    </location>
</feature>
<keyword evidence="3" id="KW-0812">Transmembrane</keyword>
<evidence type="ECO:0000256" key="2">
    <source>
        <dbReference type="ARBA" id="ARBA00034247"/>
    </source>
</evidence>
<comment type="catalytic activity">
    <reaction evidence="2">
        <text>2 GTP = 3',3'-c-di-GMP + 2 diphosphate</text>
        <dbReference type="Rhea" id="RHEA:24898"/>
        <dbReference type="ChEBI" id="CHEBI:33019"/>
        <dbReference type="ChEBI" id="CHEBI:37565"/>
        <dbReference type="ChEBI" id="CHEBI:58805"/>
        <dbReference type="EC" id="2.7.7.65"/>
    </reaction>
</comment>
<dbReference type="AlphaFoldDB" id="B9M9A9"/>
<accession>B9M9A9</accession>
<dbReference type="RefSeq" id="WP_012645396.1">
    <property type="nucleotide sequence ID" value="NC_011979.1"/>
</dbReference>
<dbReference type="KEGG" id="geo:Geob_0296"/>
<dbReference type="InterPro" id="IPR050469">
    <property type="entry name" value="Diguanylate_Cyclase"/>
</dbReference>
<dbReference type="SMART" id="SM00267">
    <property type="entry name" value="GGDEF"/>
    <property type="match status" value="1"/>
</dbReference>
<dbReference type="FunFam" id="3.30.70.270:FF:000001">
    <property type="entry name" value="Diguanylate cyclase domain protein"/>
    <property type="match status" value="1"/>
</dbReference>
<dbReference type="GO" id="GO:0052621">
    <property type="term" value="F:diguanylate cyclase activity"/>
    <property type="evidence" value="ECO:0007669"/>
    <property type="project" value="UniProtKB-EC"/>
</dbReference>
<dbReference type="PROSITE" id="PS50887">
    <property type="entry name" value="GGDEF"/>
    <property type="match status" value="1"/>
</dbReference>
<feature type="transmembrane region" description="Helical" evidence="3">
    <location>
        <begin position="168"/>
        <end position="189"/>
    </location>
</feature>
<dbReference type="InterPro" id="IPR000160">
    <property type="entry name" value="GGDEF_dom"/>
</dbReference>
<dbReference type="Proteomes" id="UP000007721">
    <property type="component" value="Chromosome"/>
</dbReference>
<gene>
    <name evidence="5" type="ordered locus">Geob_0296</name>
</gene>
<dbReference type="Pfam" id="PF00990">
    <property type="entry name" value="GGDEF"/>
    <property type="match status" value="1"/>
</dbReference>
<dbReference type="PANTHER" id="PTHR45138:SF9">
    <property type="entry name" value="DIGUANYLATE CYCLASE DGCM-RELATED"/>
    <property type="match status" value="1"/>
</dbReference>
<dbReference type="PANTHER" id="PTHR45138">
    <property type="entry name" value="REGULATORY COMPONENTS OF SENSORY TRANSDUCTION SYSTEM"/>
    <property type="match status" value="1"/>
</dbReference>
<evidence type="ECO:0000256" key="3">
    <source>
        <dbReference type="SAM" id="Phobius"/>
    </source>
</evidence>
<dbReference type="HOGENOM" id="CLU_000445_11_2_7"/>
<dbReference type="EMBL" id="CP001390">
    <property type="protein sequence ID" value="ACM18667.1"/>
    <property type="molecule type" value="Genomic_DNA"/>
</dbReference>
<dbReference type="STRING" id="316067.Geob_0296"/>
<feature type="domain" description="GGDEF" evidence="4">
    <location>
        <begin position="254"/>
        <end position="388"/>
    </location>
</feature>
<feature type="transmembrane region" description="Helical" evidence="3">
    <location>
        <begin position="135"/>
        <end position="156"/>
    </location>
</feature>
<keyword evidence="3" id="KW-1133">Transmembrane helix</keyword>
<feature type="transmembrane region" description="Helical" evidence="3">
    <location>
        <begin position="57"/>
        <end position="78"/>
    </location>
</feature>
<evidence type="ECO:0000259" key="4">
    <source>
        <dbReference type="PROSITE" id="PS50887"/>
    </source>
</evidence>
<sequence length="400" mass="46215">MRPFTLVFRDRDLEKEFRKANYEKNLPQIRVCLALGFLLYASFGILDHWIIPDIEQFAWTVRYYIVCPLLVGVFFLAYSEIRYQYMYPLMVLAGFVAGVGIIAMILGAGAPGCFLYYVGLLLCLMFYYTFFRLPFLAATVLSWTIFLLYEVLVIWTKSIPLPILTNNTFFFIAFNITGMSASYSIERYMRQDFLQRRKIREQTENLKKALLDVEKSRHEAEEMAKLDPLTSLYNRRHFFSIAERELARYRRYRHSLSIIMIDLDHFKRVNDTYGHFIGDQVLQALAAAIDKLMRKADTPCRYGGEEFAILMPETDLAAAQNLGRRIKDAIESTEIDTRKGPIKVTLSMGIASLDGAEDACIEQLVERADHALYQAKYSGRSLIRIWDKSSSAEAQLELLT</sequence>
<feature type="transmembrane region" description="Helical" evidence="3">
    <location>
        <begin position="114"/>
        <end position="130"/>
    </location>
</feature>
<dbReference type="SUPFAM" id="SSF55073">
    <property type="entry name" value="Nucleotide cyclase"/>
    <property type="match status" value="1"/>
</dbReference>
<evidence type="ECO:0000313" key="5">
    <source>
        <dbReference type="EMBL" id="ACM18667.1"/>
    </source>
</evidence>
<evidence type="ECO:0000313" key="6">
    <source>
        <dbReference type="Proteomes" id="UP000007721"/>
    </source>
</evidence>
<organism evidence="5 6">
    <name type="scientific">Geotalea daltonii (strain DSM 22248 / JCM 15807 / FRC-32)</name>
    <name type="common">Geobacter daltonii</name>
    <dbReference type="NCBI Taxonomy" id="316067"/>
    <lineage>
        <taxon>Bacteria</taxon>
        <taxon>Pseudomonadati</taxon>
        <taxon>Thermodesulfobacteriota</taxon>
        <taxon>Desulfuromonadia</taxon>
        <taxon>Geobacterales</taxon>
        <taxon>Geobacteraceae</taxon>
        <taxon>Geotalea</taxon>
    </lineage>
</organism>
<name>B9M9A9_GEODF</name>
<reference evidence="5 6" key="1">
    <citation type="submission" date="2009-01" db="EMBL/GenBank/DDBJ databases">
        <title>Complete sequence of Geobacter sp. FRC-32.</title>
        <authorList>
            <consortium name="US DOE Joint Genome Institute"/>
            <person name="Lucas S."/>
            <person name="Copeland A."/>
            <person name="Lapidus A."/>
            <person name="Glavina del Rio T."/>
            <person name="Dalin E."/>
            <person name="Tice H."/>
            <person name="Bruce D."/>
            <person name="Goodwin L."/>
            <person name="Pitluck S."/>
            <person name="Saunders E."/>
            <person name="Brettin T."/>
            <person name="Detter J.C."/>
            <person name="Han C."/>
            <person name="Larimer F."/>
            <person name="Land M."/>
            <person name="Hauser L."/>
            <person name="Kyrpides N."/>
            <person name="Ovchinnikova G."/>
            <person name="Kostka J."/>
            <person name="Richardson P."/>
        </authorList>
    </citation>
    <scope>NUCLEOTIDE SEQUENCE [LARGE SCALE GENOMIC DNA]</scope>
    <source>
        <strain evidence="6">DSM 22248 / JCM 15807 / FRC-32</strain>
    </source>
</reference>
<dbReference type="EC" id="2.7.7.65" evidence="1"/>
<keyword evidence="6" id="KW-1185">Reference proteome</keyword>
<dbReference type="CDD" id="cd01949">
    <property type="entry name" value="GGDEF"/>
    <property type="match status" value="1"/>
</dbReference>
<dbReference type="InterPro" id="IPR029787">
    <property type="entry name" value="Nucleotide_cyclase"/>
</dbReference>
<feature type="transmembrane region" description="Helical" evidence="3">
    <location>
        <begin position="31"/>
        <end position="51"/>
    </location>
</feature>